<keyword evidence="1" id="KW-1133">Transmembrane helix</keyword>
<dbReference type="RefSeq" id="WP_149093069.1">
    <property type="nucleotide sequence ID" value="NZ_VKKY01000003.1"/>
</dbReference>
<evidence type="ECO:0000256" key="1">
    <source>
        <dbReference type="SAM" id="Phobius"/>
    </source>
</evidence>
<accession>A0A5B6TDR6</accession>
<keyword evidence="1" id="KW-0472">Membrane</keyword>
<dbReference type="Proteomes" id="UP000324133">
    <property type="component" value="Unassembled WGS sequence"/>
</dbReference>
<dbReference type="Pfam" id="PF05751">
    <property type="entry name" value="FixH"/>
    <property type="match status" value="1"/>
</dbReference>
<reference evidence="2 3" key="1">
    <citation type="submission" date="2019-07" db="EMBL/GenBank/DDBJ databases">
        <title>Rufibacter sp. nov., isolated from lake sediment.</title>
        <authorList>
            <person name="Qu J.-H."/>
        </authorList>
    </citation>
    <scope>NUCLEOTIDE SEQUENCE [LARGE SCALE GENOMIC DNA]</scope>
    <source>
        <strain evidence="2 3">NBS58-1</strain>
    </source>
</reference>
<gene>
    <name evidence="2" type="ORF">FOA19_22455</name>
</gene>
<keyword evidence="1" id="KW-0812">Transmembrane</keyword>
<dbReference type="InterPro" id="IPR008620">
    <property type="entry name" value="FixH"/>
</dbReference>
<proteinExistence type="predicted"/>
<dbReference type="OrthoDB" id="1493774at2"/>
<comment type="caution">
    <text evidence="2">The sequence shown here is derived from an EMBL/GenBank/DDBJ whole genome shotgun (WGS) entry which is preliminary data.</text>
</comment>
<feature type="transmembrane region" description="Helical" evidence="1">
    <location>
        <begin position="12"/>
        <end position="32"/>
    </location>
</feature>
<name>A0A5B6TDR6_9BACT</name>
<organism evidence="2 3">
    <name type="scientific">Rufibacter hautae</name>
    <dbReference type="NCBI Taxonomy" id="2595005"/>
    <lineage>
        <taxon>Bacteria</taxon>
        <taxon>Pseudomonadati</taxon>
        <taxon>Bacteroidota</taxon>
        <taxon>Cytophagia</taxon>
        <taxon>Cytophagales</taxon>
        <taxon>Hymenobacteraceae</taxon>
        <taxon>Rufibacter</taxon>
    </lineage>
</organism>
<dbReference type="AlphaFoldDB" id="A0A5B6TDR6"/>
<protein>
    <submittedName>
        <fullName evidence="2">FixH family protein</fullName>
    </submittedName>
</protein>
<dbReference type="EMBL" id="VKKY01000003">
    <property type="protein sequence ID" value="KAA3437129.1"/>
    <property type="molecule type" value="Genomic_DNA"/>
</dbReference>
<evidence type="ECO:0000313" key="3">
    <source>
        <dbReference type="Proteomes" id="UP000324133"/>
    </source>
</evidence>
<keyword evidence="3" id="KW-1185">Reference proteome</keyword>
<evidence type="ECO:0000313" key="2">
    <source>
        <dbReference type="EMBL" id="KAA3437129.1"/>
    </source>
</evidence>
<sequence>MNTKALPQKASWWPKLIIAAFVFFALFIGNMVRQAMKSDVNLVSQDYYQKELAFQQHMEQVKATQALDSQVLLTHVQAAEQLSIVFPAGVKTAQVDGQILFFRPSDAKQDITLALNLNEDGQQHIRTATLAKGLWRVQLNWKQAGKAYYLQKDFTIE</sequence>